<dbReference type="Gene3D" id="3.10.170.10">
    <property type="match status" value="1"/>
</dbReference>
<accession>A0ABT1DRW0</accession>
<sequence>MTVRRSHARGLLAGAAAAVLIGGGFVAFGSAPSTPAASFVSPVAAPAAPGRSTSPASRPEVVTAARTTVTRDTKAIHGRTGEKYQARDVVVDPDGDRHVRFDRTWNGLPVLGGDFVVHTDQAGARTGTTVAQQAPIEVSRTPKVKRAKAVTVAQKQFTGRRGGPATARLVVDAYAGKPALAWEATVPGTARSGLPSRLVVVVDATTGQVRRSHDQVHTADEGTGRGLHTGSVELATKHTDAGYELTDTSRGGNTTRDAQNLATLPTVANSKAFTDADNAWGDGTVADRASAGVDVHYGMARTWDWFQSEFGRAGIGGDGKGITAYAHYDLNEANAGWSDYCRCMFFGDGAPPFKAFTSLDIVAHEMAHGFTTQTADLVYAGESGGLNEATSDIIGTLVEFAAANPADEPDYLVGEKIDAQPLRYMDEPNRDGKSASCWSPLVPRLDVHYSSGIANKFFYNLAVGSGTTRWGTSTPCGTAAPVTGIGNEAAGAIWYRAVSAYMVSNTNFVGARQATLRAAADLFGATSPQHDAVAAAWLAVGVDRGVVPPAPTAPVIDRPEPADGMVGRPVELQMTGRDPQRQQLTWTAPEPPPGLTISPSGLISGVPTVKDLYYFDVIATDPDGNSTTLRVLWYIKGPPVILGPAPAARTFTTGAAVSFSVSFSDGSDYSRDPGRPLVVRATGLPAGLTVTDTPLESSSIVRAMVSGTPTTAGAGTMTITATDADGGVVTATIPWTVSTTTLPTEPVGVSVTAGNGSAVVKWDDPFPADSAAVTGYVVRVTPGTTQTLPATARSVTLTGLSTKQSYTVGVTARGTQGDSPEKVSKLVPTQLLLSPISVITGYGGPVTMNGVISTEESGPIAGAVAYLEKKPTGSTTWTRVVTVKTDSTGSWRHPVQPTVTTAYRVTFPAGSYGRWPATSAASAVTVRYGLTVKVSAASTTANKPVTFSGTVKPATPGVKVALQRNTNGTWATIQTVAMKADGTYSIARAFPKGTWNLRILASGGGTNGYGFTSTLKVTAK</sequence>
<dbReference type="InterPro" id="IPR011096">
    <property type="entry name" value="FTP_domain"/>
</dbReference>
<dbReference type="SUPFAM" id="SSF49265">
    <property type="entry name" value="Fibronectin type III"/>
    <property type="match status" value="1"/>
</dbReference>
<dbReference type="InterPro" id="IPR023612">
    <property type="entry name" value="Peptidase_M4"/>
</dbReference>
<keyword evidence="9" id="KW-0624">Polysaccharide degradation</keyword>
<keyword evidence="3" id="KW-0479">Metal-binding</keyword>
<dbReference type="SMART" id="SM00060">
    <property type="entry name" value="FN3"/>
    <property type="match status" value="1"/>
</dbReference>
<name>A0ABT1DRW0_9ACTN</name>
<dbReference type="RefSeq" id="WP_253239627.1">
    <property type="nucleotide sequence ID" value="NZ_JAMYJR010000026.1"/>
</dbReference>
<dbReference type="Pfam" id="PF07504">
    <property type="entry name" value="FTP"/>
    <property type="match status" value="1"/>
</dbReference>
<dbReference type="PANTHER" id="PTHR33794:SF1">
    <property type="entry name" value="BACILLOLYSIN"/>
    <property type="match status" value="1"/>
</dbReference>
<dbReference type="Pfam" id="PF00041">
    <property type="entry name" value="fn3"/>
    <property type="match status" value="1"/>
</dbReference>
<evidence type="ECO:0000256" key="9">
    <source>
        <dbReference type="ARBA" id="ARBA00023326"/>
    </source>
</evidence>
<evidence type="ECO:0000313" key="11">
    <source>
        <dbReference type="EMBL" id="MCO8273555.1"/>
    </source>
</evidence>
<organism evidence="11 12">
    <name type="scientific">Paractinoplanes aksuensis</name>
    <dbReference type="NCBI Taxonomy" id="2939490"/>
    <lineage>
        <taxon>Bacteria</taxon>
        <taxon>Bacillati</taxon>
        <taxon>Actinomycetota</taxon>
        <taxon>Actinomycetes</taxon>
        <taxon>Micromonosporales</taxon>
        <taxon>Micromonosporaceae</taxon>
        <taxon>Paractinoplanes</taxon>
    </lineage>
</organism>
<keyword evidence="12" id="KW-1185">Reference proteome</keyword>
<keyword evidence="5" id="KW-0378">Hydrolase</keyword>
<dbReference type="InterPro" id="IPR050728">
    <property type="entry name" value="Zinc_Metalloprotease_M4"/>
</dbReference>
<evidence type="ECO:0000256" key="7">
    <source>
        <dbReference type="ARBA" id="ARBA00023049"/>
    </source>
</evidence>
<evidence type="ECO:0000256" key="6">
    <source>
        <dbReference type="ARBA" id="ARBA00022833"/>
    </source>
</evidence>
<evidence type="ECO:0000256" key="5">
    <source>
        <dbReference type="ARBA" id="ARBA00022801"/>
    </source>
</evidence>
<gene>
    <name evidence="11" type="ORF">M1L60_23445</name>
</gene>
<evidence type="ECO:0000256" key="2">
    <source>
        <dbReference type="ARBA" id="ARBA00022670"/>
    </source>
</evidence>
<keyword evidence="2" id="KW-0645">Protease</keyword>
<dbReference type="SUPFAM" id="SSF55486">
    <property type="entry name" value="Metalloproteases ('zincins'), catalytic domain"/>
    <property type="match status" value="1"/>
</dbReference>
<dbReference type="InterPro" id="IPR036116">
    <property type="entry name" value="FN3_sf"/>
</dbReference>
<dbReference type="Proteomes" id="UP001523369">
    <property type="component" value="Unassembled WGS sequence"/>
</dbReference>
<dbReference type="CDD" id="cd09597">
    <property type="entry name" value="M4_TLP"/>
    <property type="match status" value="1"/>
</dbReference>
<dbReference type="InterPro" id="IPR013783">
    <property type="entry name" value="Ig-like_fold"/>
</dbReference>
<dbReference type="CDD" id="cd00063">
    <property type="entry name" value="FN3"/>
    <property type="match status" value="1"/>
</dbReference>
<dbReference type="InterPro" id="IPR013856">
    <property type="entry name" value="Peptidase_M4_domain"/>
</dbReference>
<dbReference type="SUPFAM" id="SSF49313">
    <property type="entry name" value="Cadherin-like"/>
    <property type="match status" value="1"/>
</dbReference>
<keyword evidence="8" id="KW-0326">Glycosidase</keyword>
<proteinExistence type="inferred from homology"/>
<dbReference type="PANTHER" id="PTHR33794">
    <property type="entry name" value="BACILLOLYSIN"/>
    <property type="match status" value="1"/>
</dbReference>
<reference evidence="11 12" key="1">
    <citation type="submission" date="2022-06" db="EMBL/GenBank/DDBJ databases">
        <title>New Species of the Genus Actinoplanes, ActinopZanes ferrugineus.</title>
        <authorList>
            <person name="Ding P."/>
        </authorList>
    </citation>
    <scope>NUCLEOTIDE SEQUENCE [LARGE SCALE GENOMIC DNA]</scope>
    <source>
        <strain evidence="11 12">TRM88003</strain>
    </source>
</reference>
<dbReference type="EMBL" id="JAMYJR010000026">
    <property type="protein sequence ID" value="MCO8273555.1"/>
    <property type="molecule type" value="Genomic_DNA"/>
</dbReference>
<dbReference type="Gene3D" id="2.60.40.10">
    <property type="entry name" value="Immunoglobulins"/>
    <property type="match status" value="3"/>
</dbReference>
<dbReference type="InterPro" id="IPR003961">
    <property type="entry name" value="FN3_dom"/>
</dbReference>
<evidence type="ECO:0000256" key="4">
    <source>
        <dbReference type="ARBA" id="ARBA00022729"/>
    </source>
</evidence>
<comment type="caution">
    <text evidence="11">The sequence shown here is derived from an EMBL/GenBank/DDBJ whole genome shotgun (WGS) entry which is preliminary data.</text>
</comment>
<dbReference type="PRINTS" id="PR00730">
    <property type="entry name" value="THERMOLYSIN"/>
</dbReference>
<evidence type="ECO:0000256" key="3">
    <source>
        <dbReference type="ARBA" id="ARBA00022723"/>
    </source>
</evidence>
<dbReference type="InterPro" id="IPR027268">
    <property type="entry name" value="Peptidase_M4/M1_CTD_sf"/>
</dbReference>
<keyword evidence="4" id="KW-0732">Signal</keyword>
<dbReference type="InterPro" id="IPR001570">
    <property type="entry name" value="Peptidase_M4_C_domain"/>
</dbReference>
<dbReference type="Gene3D" id="1.10.390.10">
    <property type="entry name" value="Neutral Protease Domain 2"/>
    <property type="match status" value="1"/>
</dbReference>
<feature type="domain" description="Fibronectin type-III" evidence="10">
    <location>
        <begin position="742"/>
        <end position="832"/>
    </location>
</feature>
<dbReference type="Pfam" id="PF01447">
    <property type="entry name" value="Peptidase_M4"/>
    <property type="match status" value="1"/>
</dbReference>
<keyword evidence="7" id="KW-0482">Metalloprotease</keyword>
<dbReference type="PROSITE" id="PS50853">
    <property type="entry name" value="FN3"/>
    <property type="match status" value="1"/>
</dbReference>
<protein>
    <submittedName>
        <fullName evidence="11">M4 family metallopeptidase</fullName>
    </submittedName>
</protein>
<evidence type="ECO:0000259" key="10">
    <source>
        <dbReference type="PROSITE" id="PS50853"/>
    </source>
</evidence>
<keyword evidence="6" id="KW-0862">Zinc</keyword>
<evidence type="ECO:0000256" key="1">
    <source>
        <dbReference type="ARBA" id="ARBA00009388"/>
    </source>
</evidence>
<evidence type="ECO:0000313" key="12">
    <source>
        <dbReference type="Proteomes" id="UP001523369"/>
    </source>
</evidence>
<comment type="similarity">
    <text evidence="1">Belongs to the peptidase M4 family.</text>
</comment>
<dbReference type="Gene3D" id="3.10.450.490">
    <property type="match status" value="1"/>
</dbReference>
<dbReference type="Pfam" id="PF02868">
    <property type="entry name" value="Peptidase_M4_C"/>
    <property type="match status" value="1"/>
</dbReference>
<keyword evidence="9" id="KW-0119">Carbohydrate metabolism</keyword>
<dbReference type="InterPro" id="IPR015919">
    <property type="entry name" value="Cadherin-like_sf"/>
</dbReference>
<evidence type="ECO:0000256" key="8">
    <source>
        <dbReference type="ARBA" id="ARBA00023295"/>
    </source>
</evidence>